<dbReference type="Gene3D" id="2.60.120.10">
    <property type="entry name" value="Jelly Rolls"/>
    <property type="match status" value="1"/>
</dbReference>
<accession>A0A9X1UA24</accession>
<reference evidence="1" key="1">
    <citation type="submission" date="2021-09" db="EMBL/GenBank/DDBJ databases">
        <title>Genome of Aequorivita sp. strain F47161.</title>
        <authorList>
            <person name="Wang Y."/>
        </authorList>
    </citation>
    <scope>NUCLEOTIDE SEQUENCE</scope>
    <source>
        <strain evidence="1">F47161</strain>
    </source>
</reference>
<comment type="caution">
    <text evidence="1">The sequence shown here is derived from an EMBL/GenBank/DDBJ whole genome shotgun (WGS) entry which is preliminary data.</text>
</comment>
<evidence type="ECO:0000313" key="2">
    <source>
        <dbReference type="Proteomes" id="UP001139461"/>
    </source>
</evidence>
<evidence type="ECO:0000313" key="1">
    <source>
        <dbReference type="EMBL" id="MCG2419181.1"/>
    </source>
</evidence>
<protein>
    <recommendedName>
        <fullName evidence="3">Cupin domain-containing protein</fullName>
    </recommendedName>
</protein>
<gene>
    <name evidence="1" type="ORF">K8089_09115</name>
</gene>
<keyword evidence="2" id="KW-1185">Reference proteome</keyword>
<organism evidence="1 2">
    <name type="scientific">Aequorivita vitellina</name>
    <dbReference type="NCBI Taxonomy" id="2874475"/>
    <lineage>
        <taxon>Bacteria</taxon>
        <taxon>Pseudomonadati</taxon>
        <taxon>Bacteroidota</taxon>
        <taxon>Flavobacteriia</taxon>
        <taxon>Flavobacteriales</taxon>
        <taxon>Flavobacteriaceae</taxon>
        <taxon>Aequorivita</taxon>
    </lineage>
</organism>
<dbReference type="RefSeq" id="WP_237602969.1">
    <property type="nucleotide sequence ID" value="NZ_JAIRBA010000015.1"/>
</dbReference>
<dbReference type="AlphaFoldDB" id="A0A9X1UA24"/>
<dbReference type="EMBL" id="JAIRBA010000015">
    <property type="protein sequence ID" value="MCG2419181.1"/>
    <property type="molecule type" value="Genomic_DNA"/>
</dbReference>
<evidence type="ECO:0008006" key="3">
    <source>
        <dbReference type="Google" id="ProtNLM"/>
    </source>
</evidence>
<sequence>MNTINITRLYSDKNGESQFEDIEMPLNDDGEIGFLSDKIPVKNIIFRTVKPDYNYDFHNAPQKQYIVLLDGEIEIETSLGKKRTFKGGNVLLLEDTEGKGHKTRNLQNIERRSIFITL</sequence>
<dbReference type="Proteomes" id="UP001139461">
    <property type="component" value="Unassembled WGS sequence"/>
</dbReference>
<proteinExistence type="predicted"/>
<dbReference type="InterPro" id="IPR014710">
    <property type="entry name" value="RmlC-like_jellyroll"/>
</dbReference>
<name>A0A9X1UA24_9FLAO</name>